<organism evidence="2 3">
    <name type="scientific">Methylobacterium organophilum</name>
    <dbReference type="NCBI Taxonomy" id="410"/>
    <lineage>
        <taxon>Bacteria</taxon>
        <taxon>Pseudomonadati</taxon>
        <taxon>Pseudomonadota</taxon>
        <taxon>Alphaproteobacteria</taxon>
        <taxon>Hyphomicrobiales</taxon>
        <taxon>Methylobacteriaceae</taxon>
        <taxon>Methylobacterium</taxon>
    </lineage>
</organism>
<comment type="caution">
    <text evidence="2">The sequence shown here is derived from an EMBL/GenBank/DDBJ whole genome shotgun (WGS) entry which is preliminary data.</text>
</comment>
<dbReference type="RefSeq" id="WP_238315035.1">
    <property type="nucleotide sequence ID" value="NZ_BPQV01000021.1"/>
</dbReference>
<reference evidence="2" key="2">
    <citation type="submission" date="2021-08" db="EMBL/GenBank/DDBJ databases">
        <authorList>
            <person name="Tani A."/>
            <person name="Ola A."/>
            <person name="Ogura Y."/>
            <person name="Katsura K."/>
            <person name="Hayashi T."/>
        </authorList>
    </citation>
    <scope>NUCLEOTIDE SEQUENCE</scope>
    <source>
        <strain evidence="2">NBRC 15689</strain>
    </source>
</reference>
<sequence>MPPRFSGTPLDDEPASPPATGPRFSGTLVEDPTDAPAAGVPGDGAAAIGRGIVNGIPVAGPYLLGGLNRVAAGIRSLKNDTRYSDELANVERFGEATARENPKAALAGEIAGGVVGTAPLIAAAPAAFGVSAASLPVRMLASGASGGVLGGADAAVRSDGDLGAIKEGATVGAGLGLASPVAGQLIGRAVGAFTGGGKGHGLMREALEGVSDKDLEAAQALMNQARSLPGSPVPLTLDEALNAVTGGQATRASALARVVANSGGEGGQTMSRFYAERPASIDNAGRAALEAIGPQPASPTAVGFEAQAAARRAIDQTPEGMALAQAREAVGPRVTPDTAGQVIQREMRGVADAREARRTEQAARDYAAAREAPENIGIERTITVERPGEPVITYPEGGPQFTDAAPRPLGPAPTVEAEAAAGPESLARFIARNGGLPLDGDVVATDLQRFNIPGLGNVAREGGRSIDNHWREALIEAGYFRRDPDGGAARNITNELLRRLQNEQRGFPSYPIGTELQGGPRVKAGQVTDEYRAALSQAESRLDGDLARAGVDPASLHPEIRARTLGALMRGEVSDPLDAYERVVAGMREPPAPYVKSTTVQEQIPDVRFGQVDPQAALDVIDRQLLTAKGDVRSALKATRRDLLENRIDSVSGVRERDLSVDGLHQARERLDHRVTEALDRGDGILADRLVSARTALDEALKSVPEMALADANFAAASRPLDVFAGDAPLGRITRQDPRTGRMATPSEQVPSHLQGASAARELLANATPAAREAYEGRVATQILDGATDARGRVNPDRLAELLRDNADVLGQMPRIYDRLDAVVRARDGLARVQASPLGIIAERPDTKAAIRALFPENPMAGSHADISAAVGGLARNNPGAARDLVRIYLEGMFNEATQSVKGVARQYGGAGFASAVRGNAQQRHNLEAALRALPAGDDLVRGFDRLLSTLEATGYRPVKGSDTAFNQAIQARLATGTGPIATAITEAAAGAAAGAGLAGPGGAAGGALVGLRKAATGAWAERRLAGNGAAIARMLTDPKALPELRALARSKPGSRNAEMFTQRLLLLANGGAGPARDGSAGAR</sequence>
<evidence type="ECO:0000313" key="2">
    <source>
        <dbReference type="EMBL" id="GJE29812.1"/>
    </source>
</evidence>
<proteinExistence type="predicted"/>
<dbReference type="EMBL" id="BPQV01000021">
    <property type="protein sequence ID" value="GJE29812.1"/>
    <property type="molecule type" value="Genomic_DNA"/>
</dbReference>
<protein>
    <submittedName>
        <fullName evidence="2">Uncharacterized protein</fullName>
    </submittedName>
</protein>
<name>A0ABQ4TIG4_METOR</name>
<evidence type="ECO:0000313" key="3">
    <source>
        <dbReference type="Proteomes" id="UP001055156"/>
    </source>
</evidence>
<reference evidence="2" key="1">
    <citation type="journal article" date="2021" name="Front. Microbiol.">
        <title>Comprehensive Comparative Genomics and Phenotyping of Methylobacterium Species.</title>
        <authorList>
            <person name="Alessa O."/>
            <person name="Ogura Y."/>
            <person name="Fujitani Y."/>
            <person name="Takami H."/>
            <person name="Hayashi T."/>
            <person name="Sahin N."/>
            <person name="Tani A."/>
        </authorList>
    </citation>
    <scope>NUCLEOTIDE SEQUENCE</scope>
    <source>
        <strain evidence="2">NBRC 15689</strain>
    </source>
</reference>
<evidence type="ECO:0000256" key="1">
    <source>
        <dbReference type="SAM" id="MobiDB-lite"/>
    </source>
</evidence>
<dbReference type="Proteomes" id="UP001055156">
    <property type="component" value="Unassembled WGS sequence"/>
</dbReference>
<keyword evidence="3" id="KW-1185">Reference proteome</keyword>
<feature type="region of interest" description="Disordered" evidence="1">
    <location>
        <begin position="1"/>
        <end position="41"/>
    </location>
</feature>
<accession>A0ABQ4TIG4</accession>
<gene>
    <name evidence="2" type="ORF">LKMONMHP_4698</name>
</gene>